<dbReference type="SUPFAM" id="SSF63380">
    <property type="entry name" value="Riboflavin synthase domain-like"/>
    <property type="match status" value="1"/>
</dbReference>
<dbReference type="Pfam" id="PF00970">
    <property type="entry name" value="FAD_binding_6"/>
    <property type="match status" value="1"/>
</dbReference>
<evidence type="ECO:0000259" key="4">
    <source>
        <dbReference type="PROSITE" id="PS51384"/>
    </source>
</evidence>
<keyword evidence="2" id="KW-0001">2Fe-2S</keyword>
<dbReference type="Pfam" id="PF00175">
    <property type="entry name" value="NAD_binding_1"/>
    <property type="match status" value="1"/>
</dbReference>
<dbReference type="PANTHER" id="PTHR47354:SF5">
    <property type="entry name" value="PROTEIN RFBI"/>
    <property type="match status" value="1"/>
</dbReference>
<dbReference type="RefSeq" id="WP_125315191.1">
    <property type="nucleotide sequence ID" value="NZ_RSEC01000061.1"/>
</dbReference>
<keyword evidence="3" id="KW-0411">Iron-sulfur</keyword>
<dbReference type="GO" id="GO:0016491">
    <property type="term" value="F:oxidoreductase activity"/>
    <property type="evidence" value="ECO:0007669"/>
    <property type="project" value="InterPro"/>
</dbReference>
<proteinExistence type="predicted"/>
<dbReference type="Gene3D" id="3.40.50.80">
    <property type="entry name" value="Nucleotide-binding domain of ferredoxin-NADP reductase (FNR) module"/>
    <property type="match status" value="1"/>
</dbReference>
<comment type="caution">
    <text evidence="5">The sequence shown here is derived from an EMBL/GenBank/DDBJ whole genome shotgun (WGS) entry which is preliminary data.</text>
</comment>
<organism evidence="5 6">
    <name type="scientific">Amycolatopsis eburnea</name>
    <dbReference type="NCBI Taxonomy" id="2267691"/>
    <lineage>
        <taxon>Bacteria</taxon>
        <taxon>Bacillati</taxon>
        <taxon>Actinomycetota</taxon>
        <taxon>Actinomycetes</taxon>
        <taxon>Pseudonocardiales</taxon>
        <taxon>Pseudonocardiaceae</taxon>
        <taxon>Amycolatopsis</taxon>
    </lineage>
</organism>
<dbReference type="EMBL" id="RSEC01000061">
    <property type="protein sequence ID" value="RSD09250.1"/>
    <property type="molecule type" value="Genomic_DNA"/>
</dbReference>
<dbReference type="SUPFAM" id="SSF52343">
    <property type="entry name" value="Ferredoxin reductase-like, C-terminal NADP-linked domain"/>
    <property type="match status" value="1"/>
</dbReference>
<dbReference type="CDD" id="cd06217">
    <property type="entry name" value="FNR_iron_sulfur_binding_3"/>
    <property type="match status" value="1"/>
</dbReference>
<evidence type="ECO:0000313" key="5">
    <source>
        <dbReference type="EMBL" id="RSD09250.1"/>
    </source>
</evidence>
<evidence type="ECO:0000256" key="3">
    <source>
        <dbReference type="ARBA" id="ARBA00023014"/>
    </source>
</evidence>
<name>A0A427SXG5_9PSEU</name>
<comment type="cofactor">
    <cofactor evidence="1">
        <name>FAD</name>
        <dbReference type="ChEBI" id="CHEBI:57692"/>
    </cofactor>
</comment>
<gene>
    <name evidence="5" type="ORF">EIY87_40070</name>
</gene>
<dbReference type="OrthoDB" id="5179582at2"/>
<dbReference type="InterPro" id="IPR017938">
    <property type="entry name" value="Riboflavin_synthase-like_b-brl"/>
</dbReference>
<evidence type="ECO:0000256" key="1">
    <source>
        <dbReference type="ARBA" id="ARBA00001974"/>
    </source>
</evidence>
<evidence type="ECO:0000313" key="6">
    <source>
        <dbReference type="Proteomes" id="UP000267081"/>
    </source>
</evidence>
<reference evidence="5 6" key="1">
    <citation type="submission" date="2018-12" db="EMBL/GenBank/DDBJ databases">
        <title>Amycolatopsis eburnea sp. nov. actinomycete associate with arbuscular mycorrhiza fungal spore.</title>
        <authorList>
            <person name="Lumyong S."/>
            <person name="Chaiya L."/>
        </authorList>
    </citation>
    <scope>NUCLEOTIDE SEQUENCE [LARGE SCALE GENOMIC DNA]</scope>
    <source>
        <strain evidence="5 6">GLM-1</strain>
    </source>
</reference>
<keyword evidence="2" id="KW-0479">Metal-binding</keyword>
<dbReference type="PRINTS" id="PR00410">
    <property type="entry name" value="PHEHYDRXLASE"/>
</dbReference>
<evidence type="ECO:0000256" key="2">
    <source>
        <dbReference type="ARBA" id="ARBA00022714"/>
    </source>
</evidence>
<accession>A0A427SXG5</accession>
<dbReference type="InterPro" id="IPR017927">
    <property type="entry name" value="FAD-bd_FR_type"/>
</dbReference>
<dbReference type="InterPro" id="IPR050415">
    <property type="entry name" value="MRET"/>
</dbReference>
<dbReference type="InterPro" id="IPR001433">
    <property type="entry name" value="OxRdtase_FAD/NAD-bd"/>
</dbReference>
<dbReference type="InterPro" id="IPR008333">
    <property type="entry name" value="Cbr1-like_FAD-bd_dom"/>
</dbReference>
<feature type="domain" description="FAD-binding FR-type" evidence="4">
    <location>
        <begin position="5"/>
        <end position="106"/>
    </location>
</feature>
<dbReference type="AlphaFoldDB" id="A0A427SXG5"/>
<dbReference type="PROSITE" id="PS51384">
    <property type="entry name" value="FAD_FR"/>
    <property type="match status" value="1"/>
</dbReference>
<dbReference type="GO" id="GO:0051537">
    <property type="term" value="F:2 iron, 2 sulfur cluster binding"/>
    <property type="evidence" value="ECO:0007669"/>
    <property type="project" value="UniProtKB-KW"/>
</dbReference>
<dbReference type="PANTHER" id="PTHR47354">
    <property type="entry name" value="NADH OXIDOREDUCTASE HCR"/>
    <property type="match status" value="1"/>
</dbReference>
<dbReference type="InterPro" id="IPR039261">
    <property type="entry name" value="FNR_nucleotide-bd"/>
</dbReference>
<protein>
    <submittedName>
        <fullName evidence="5">Oxidoreductase</fullName>
    </submittedName>
</protein>
<keyword evidence="6" id="KW-1185">Reference proteome</keyword>
<sequence length="232" mass="24833">MATASSWQTGVVTAIGEETPHAKTFRLRLAEPRTHRAGQFYVVRLTAPDGYHAQRDYSVASAPGGEHIELTVEKLPDGEVSAFLHDVVRVGDTLQVRGPIGRFFSWDGDAPVLGVAGGSGVVPLMSMLRLARGAGRPGLMRLVVSVRSPEDLYYADEITGPETTVVYTRRGPAGGSRPIGRLTAEDLRPLAEADRDVYVCGSQGFCDAATGLLADVGIEEKRIRVSRFGPTG</sequence>
<keyword evidence="2" id="KW-0408">Iron</keyword>
<dbReference type="Proteomes" id="UP000267081">
    <property type="component" value="Unassembled WGS sequence"/>
</dbReference>
<dbReference type="Gene3D" id="2.40.30.10">
    <property type="entry name" value="Translation factors"/>
    <property type="match status" value="1"/>
</dbReference>